<dbReference type="PIRSF" id="PIRSF026631">
    <property type="entry name" value="UCP026631"/>
    <property type="match status" value="1"/>
</dbReference>
<dbReference type="PANTHER" id="PTHR34473">
    <property type="entry name" value="UPF0699 TRANSMEMBRANE PROTEIN YDBS"/>
    <property type="match status" value="1"/>
</dbReference>
<keyword evidence="1" id="KW-0472">Membrane</keyword>
<dbReference type="RefSeq" id="WP_317225923.1">
    <property type="nucleotide sequence ID" value="NZ_JAWJEJ010000001.1"/>
</dbReference>
<evidence type="ECO:0000259" key="2">
    <source>
        <dbReference type="Pfam" id="PF03703"/>
    </source>
</evidence>
<feature type="domain" description="YdbS-like PH" evidence="2">
    <location>
        <begin position="250"/>
        <end position="321"/>
    </location>
</feature>
<organism evidence="3 4">
    <name type="scientific">Sphingomonas agrestis</name>
    <dbReference type="NCBI Taxonomy" id="3080540"/>
    <lineage>
        <taxon>Bacteria</taxon>
        <taxon>Pseudomonadati</taxon>
        <taxon>Pseudomonadota</taxon>
        <taxon>Alphaproteobacteria</taxon>
        <taxon>Sphingomonadales</taxon>
        <taxon>Sphingomonadaceae</taxon>
        <taxon>Sphingomonas</taxon>
    </lineage>
</organism>
<keyword evidence="1" id="KW-0812">Transmembrane</keyword>
<dbReference type="Pfam" id="PF03703">
    <property type="entry name" value="bPH_2"/>
    <property type="match status" value="3"/>
</dbReference>
<evidence type="ECO:0000313" key="4">
    <source>
        <dbReference type="Proteomes" id="UP001273531"/>
    </source>
</evidence>
<dbReference type="EMBL" id="JAWJEJ010000001">
    <property type="protein sequence ID" value="MDV3456751.1"/>
    <property type="molecule type" value="Genomic_DNA"/>
</dbReference>
<gene>
    <name evidence="3" type="ORF">RZN05_07120</name>
</gene>
<feature type="transmembrane region" description="Helical" evidence="1">
    <location>
        <begin position="354"/>
        <end position="377"/>
    </location>
</feature>
<comment type="caution">
    <text evidence="3">The sequence shown here is derived from an EMBL/GenBank/DDBJ whole genome shotgun (WGS) entry which is preliminary data.</text>
</comment>
<feature type="domain" description="YdbS-like PH" evidence="2">
    <location>
        <begin position="387"/>
        <end position="463"/>
    </location>
</feature>
<reference evidence="3 4" key="1">
    <citation type="submission" date="2023-10" db="EMBL/GenBank/DDBJ databases">
        <title>Sphingomonas sp. HF-S4 16S ribosomal RNA gene Genome sequencing and assembly.</title>
        <authorList>
            <person name="Lee H."/>
        </authorList>
    </citation>
    <scope>NUCLEOTIDE SEQUENCE [LARGE SCALE GENOMIC DNA]</scope>
    <source>
        <strain evidence="3 4">HF-S4</strain>
    </source>
</reference>
<feature type="domain" description="YdbS-like PH" evidence="2">
    <location>
        <begin position="63"/>
        <end position="139"/>
    </location>
</feature>
<feature type="transmembrane region" description="Helical" evidence="1">
    <location>
        <begin position="168"/>
        <end position="191"/>
    </location>
</feature>
<accession>A0ABU3Y5T9</accession>
<dbReference type="Proteomes" id="UP001273531">
    <property type="component" value="Unassembled WGS sequence"/>
</dbReference>
<name>A0ABU3Y5T9_9SPHN</name>
<keyword evidence="4" id="KW-1185">Reference proteome</keyword>
<dbReference type="InterPro" id="IPR005182">
    <property type="entry name" value="YdbS-like_PH"/>
</dbReference>
<feature type="transmembrane region" description="Helical" evidence="1">
    <location>
        <begin position="211"/>
        <end position="236"/>
    </location>
</feature>
<evidence type="ECO:0000256" key="1">
    <source>
        <dbReference type="SAM" id="Phobius"/>
    </source>
</evidence>
<proteinExistence type="predicted"/>
<feature type="transmembrane region" description="Helical" evidence="1">
    <location>
        <begin position="12"/>
        <end position="33"/>
    </location>
</feature>
<evidence type="ECO:0000313" key="3">
    <source>
        <dbReference type="EMBL" id="MDV3456751.1"/>
    </source>
</evidence>
<feature type="transmembrane region" description="Helical" evidence="1">
    <location>
        <begin position="39"/>
        <end position="61"/>
    </location>
</feature>
<keyword evidence="1" id="KW-1133">Transmembrane helix</keyword>
<dbReference type="InterPro" id="IPR014529">
    <property type="entry name" value="UCP026631"/>
</dbReference>
<sequence length="481" mass="51783">MSEEAPRRVHPVTMLIGALKTGPSTLLMIPALYAAGTRFGLLVSAALILAGLATLAAIAWLNWWFATYRLTDDAFVIESGVLHRSRREIPLERVQDVSFEQKPLARLLGLALVKIETGGGGEDEAVLDSVTLAEAQRLRLALRRLPAAASEDEEPAGRTVFAMSPGRVLLQGLFGFSLVWIAGIFAVLQTVDQAIELDWRELFGAARSEVASHFTIGAALAVLAAALALGVVAGVGRTFVRDYGFRLDERGGRFRRIRGLLTRSEVVIVKDRVQLALVHRAPVRGRFGWHSLEMQTLGGSDDAGGRQAMAPFARAEEVARVVDAAGLPRFEADALTSVWRGHVLRCALRHGVPVLVVFAVAGFFVPLLWLGLALAPVPAGIALLQRRHHRYGLRATSLQVTRGVLSQRDWIVPYPAVQVVAVRRSWLQRRLGLATVLVDTAGGSGWARPDIADVAEPIAFEVAQALAICPASGSARASATA</sequence>
<protein>
    <submittedName>
        <fullName evidence="3">PH domain-containing protein</fullName>
    </submittedName>
</protein>
<dbReference type="PANTHER" id="PTHR34473:SF2">
    <property type="entry name" value="UPF0699 TRANSMEMBRANE PROTEIN YDBT"/>
    <property type="match status" value="1"/>
</dbReference>